<evidence type="ECO:0000256" key="6">
    <source>
        <dbReference type="ARBA" id="ARBA00023136"/>
    </source>
</evidence>
<dbReference type="Pfam" id="PF01773">
    <property type="entry name" value="Nucleos_tra2_N"/>
    <property type="match status" value="1"/>
</dbReference>
<evidence type="ECO:0000259" key="10">
    <source>
        <dbReference type="Pfam" id="PF07670"/>
    </source>
</evidence>
<dbReference type="Pfam" id="PF07662">
    <property type="entry name" value="Nucleos_tra2_C"/>
    <property type="match status" value="1"/>
</dbReference>
<evidence type="ECO:0000313" key="11">
    <source>
        <dbReference type="EMBL" id="SON52912.1"/>
    </source>
</evidence>
<proteinExistence type="inferred from homology"/>
<evidence type="ECO:0000259" key="9">
    <source>
        <dbReference type="Pfam" id="PF07662"/>
    </source>
</evidence>
<feature type="transmembrane region" description="Helical" evidence="7">
    <location>
        <begin position="382"/>
        <end position="402"/>
    </location>
</feature>
<dbReference type="PANTHER" id="PTHR10590">
    <property type="entry name" value="SODIUM/NUCLEOSIDE COTRANSPORTER"/>
    <property type="match status" value="1"/>
</dbReference>
<keyword evidence="6 7" id="KW-0472">Membrane</keyword>
<feature type="transmembrane region" description="Helical" evidence="7">
    <location>
        <begin position="6"/>
        <end position="22"/>
    </location>
</feature>
<feature type="transmembrane region" description="Helical" evidence="7">
    <location>
        <begin position="87"/>
        <end position="110"/>
    </location>
</feature>
<feature type="domain" description="Nucleoside transporter/FeoB GTPase Gate" evidence="10">
    <location>
        <begin position="90"/>
        <end position="187"/>
    </location>
</feature>
<dbReference type="InterPro" id="IPR018270">
    <property type="entry name" value="C_nuclsd_transpt_met_bac"/>
</dbReference>
<comment type="subcellular location">
    <subcellularLocation>
        <location evidence="1">Cell membrane</location>
        <topology evidence="1">Multi-pass membrane protein</topology>
    </subcellularLocation>
</comment>
<evidence type="ECO:0000259" key="8">
    <source>
        <dbReference type="Pfam" id="PF01773"/>
    </source>
</evidence>
<protein>
    <recommendedName>
        <fullName evidence="7">Nucleoside permease</fullName>
    </recommendedName>
</protein>
<evidence type="ECO:0000256" key="2">
    <source>
        <dbReference type="ARBA" id="ARBA00009033"/>
    </source>
</evidence>
<name>A0A2N8ZM01_9VIBR</name>
<dbReference type="InterPro" id="IPR011657">
    <property type="entry name" value="CNT_C_dom"/>
</dbReference>
<dbReference type="InterPro" id="IPR002668">
    <property type="entry name" value="CNT_N_dom"/>
</dbReference>
<feature type="domain" description="Concentrative nucleoside transporter C-terminal" evidence="9">
    <location>
        <begin position="193"/>
        <end position="398"/>
    </location>
</feature>
<keyword evidence="12" id="KW-1185">Reference proteome</keyword>
<dbReference type="NCBIfam" id="TIGR00804">
    <property type="entry name" value="nupC"/>
    <property type="match status" value="1"/>
</dbReference>
<keyword evidence="5 7" id="KW-1133">Transmembrane helix</keyword>
<feature type="transmembrane region" description="Helical" evidence="7">
    <location>
        <begin position="249"/>
        <end position="271"/>
    </location>
</feature>
<gene>
    <name evidence="11" type="primary">yeiM</name>
    <name evidence="11" type="ORF">VTAP4600_B1301</name>
</gene>
<reference evidence="11 12" key="1">
    <citation type="submission" date="2017-10" db="EMBL/GenBank/DDBJ databases">
        <authorList>
            <person name="Banno H."/>
            <person name="Chua N.-H."/>
        </authorList>
    </citation>
    <scope>NUCLEOTIDE SEQUENCE [LARGE SCALE GENOMIC DNA]</scope>
    <source>
        <strain evidence="11">Vibrio tapetis CECT4600</strain>
    </source>
</reference>
<sequence length="403" mass="42274">MMNVLFSLIGMFALMFCAFLLSENRKAINWKTVSRALMLQVGFAALVLYFPWGQAALGSLSSGVSSLLGFADEGIAFLFGDLASTGFIFAIRVLPIIIFFSALISALYYLGIMQKVIEVLGGAIQKFLGTSKAESLVATGNIFLSQGESPLLIRPFLAKMTRSELFAVMAGGMASVAGSVLGGYAGLGVELKYLIAASFMAAPGSLLMAKILVPEQGTPEQHLDISMDSGDQSNVIDALASGAMNGMKVAVAVGTMLIAFVSVIAMVNTGLESLGGLVGFEGVTLQAIFGYLFSPLAWLIGVPSNEVLMAGSYIGQKVVMNEFVAFIDFIENKALLSEHTQVIVTFALCGFANIGSIAVQLGSIGVMAPERRAEVANLGFKAVIAGTLANLMSACLAGMFILL</sequence>
<dbReference type="Proteomes" id="UP000235828">
    <property type="component" value="Chromosome B"/>
</dbReference>
<keyword evidence="4 7" id="KW-0812">Transmembrane</keyword>
<dbReference type="InterPro" id="IPR008276">
    <property type="entry name" value="C_nuclsd_transpt"/>
</dbReference>
<dbReference type="GO" id="GO:0005886">
    <property type="term" value="C:plasma membrane"/>
    <property type="evidence" value="ECO:0007669"/>
    <property type="project" value="UniProtKB-SubCell"/>
</dbReference>
<feature type="transmembrane region" description="Helical" evidence="7">
    <location>
        <begin position="34"/>
        <end position="52"/>
    </location>
</feature>
<dbReference type="PANTHER" id="PTHR10590:SF4">
    <property type="entry name" value="SOLUTE CARRIER FAMILY 28 MEMBER 3"/>
    <property type="match status" value="1"/>
</dbReference>
<feature type="domain" description="Concentrative nucleoside transporter N-terminal" evidence="8">
    <location>
        <begin position="9"/>
        <end position="82"/>
    </location>
</feature>
<accession>A0A2N8ZM01</accession>
<dbReference type="GO" id="GO:0005337">
    <property type="term" value="F:nucleoside transmembrane transporter activity"/>
    <property type="evidence" value="ECO:0007669"/>
    <property type="project" value="InterPro"/>
</dbReference>
<dbReference type="AlphaFoldDB" id="A0A2N8ZM01"/>
<keyword evidence="3" id="KW-1003">Cell membrane</keyword>
<comment type="similarity">
    <text evidence="2 7">Belongs to the concentrative nucleoside transporter (CNT) (TC 2.A.41) family.</text>
</comment>
<dbReference type="InterPro" id="IPR011642">
    <property type="entry name" value="Gate_dom"/>
</dbReference>
<evidence type="ECO:0000256" key="1">
    <source>
        <dbReference type="ARBA" id="ARBA00004651"/>
    </source>
</evidence>
<keyword evidence="7" id="KW-0813">Transport</keyword>
<evidence type="ECO:0000256" key="7">
    <source>
        <dbReference type="RuleBase" id="RU362018"/>
    </source>
</evidence>
<evidence type="ECO:0000256" key="4">
    <source>
        <dbReference type="ARBA" id="ARBA00022692"/>
    </source>
</evidence>
<dbReference type="KEGG" id="vta:B1301"/>
<dbReference type="Pfam" id="PF07670">
    <property type="entry name" value="Gate"/>
    <property type="match status" value="1"/>
</dbReference>
<evidence type="ECO:0000256" key="3">
    <source>
        <dbReference type="ARBA" id="ARBA00022475"/>
    </source>
</evidence>
<organism evidence="11 12">
    <name type="scientific">Vibrio tapetis subsp. tapetis</name>
    <dbReference type="NCBI Taxonomy" id="1671868"/>
    <lineage>
        <taxon>Bacteria</taxon>
        <taxon>Pseudomonadati</taxon>
        <taxon>Pseudomonadota</taxon>
        <taxon>Gammaproteobacteria</taxon>
        <taxon>Vibrionales</taxon>
        <taxon>Vibrionaceae</taxon>
        <taxon>Vibrio</taxon>
    </lineage>
</organism>
<dbReference type="GO" id="GO:0015293">
    <property type="term" value="F:symporter activity"/>
    <property type="evidence" value="ECO:0007669"/>
    <property type="project" value="TreeGrafter"/>
</dbReference>
<evidence type="ECO:0000256" key="5">
    <source>
        <dbReference type="ARBA" id="ARBA00022989"/>
    </source>
</evidence>
<evidence type="ECO:0000313" key="12">
    <source>
        <dbReference type="Proteomes" id="UP000235828"/>
    </source>
</evidence>
<feature type="transmembrane region" description="Helical" evidence="7">
    <location>
        <begin position="283"/>
        <end position="302"/>
    </location>
</feature>
<feature type="transmembrane region" description="Helical" evidence="7">
    <location>
        <begin position="342"/>
        <end position="362"/>
    </location>
</feature>
<feature type="transmembrane region" description="Helical" evidence="7">
    <location>
        <begin position="165"/>
        <end position="187"/>
    </location>
</feature>
<dbReference type="EMBL" id="LT960612">
    <property type="protein sequence ID" value="SON52912.1"/>
    <property type="molecule type" value="Genomic_DNA"/>
</dbReference>